<dbReference type="InterPro" id="IPR015946">
    <property type="entry name" value="KH_dom-like_a/b"/>
</dbReference>
<feature type="compositionally biased region" description="Low complexity" evidence="10">
    <location>
        <begin position="237"/>
        <end position="254"/>
    </location>
</feature>
<keyword evidence="2 8" id="KW-0699">rRNA-binding</keyword>
<evidence type="ECO:0000256" key="4">
    <source>
        <dbReference type="ARBA" id="ARBA00022980"/>
    </source>
</evidence>
<protein>
    <recommendedName>
        <fullName evidence="7 8">Small ribosomal subunit protein uS3</fullName>
    </recommendedName>
</protein>
<evidence type="ECO:0000259" key="11">
    <source>
        <dbReference type="PROSITE" id="PS50823"/>
    </source>
</evidence>
<evidence type="ECO:0000256" key="8">
    <source>
        <dbReference type="HAMAP-Rule" id="MF_01309"/>
    </source>
</evidence>
<comment type="subunit">
    <text evidence="8">Part of the 30S ribosomal subunit. Forms a tight complex with proteins S10 and S14.</text>
</comment>
<dbReference type="PANTHER" id="PTHR11760">
    <property type="entry name" value="30S/40S RIBOSOMAL PROTEIN S3"/>
    <property type="match status" value="1"/>
</dbReference>
<dbReference type="EMBL" id="BDCO01000002">
    <property type="protein sequence ID" value="GAT34863.1"/>
    <property type="molecule type" value="Genomic_DNA"/>
</dbReference>
<dbReference type="Pfam" id="PF00189">
    <property type="entry name" value="Ribosomal_S3_C"/>
    <property type="match status" value="1"/>
</dbReference>
<dbReference type="Pfam" id="PF07650">
    <property type="entry name" value="KH_2"/>
    <property type="match status" value="1"/>
</dbReference>
<dbReference type="SUPFAM" id="SSF54814">
    <property type="entry name" value="Prokaryotic type KH domain (KH-domain type II)"/>
    <property type="match status" value="1"/>
</dbReference>
<feature type="domain" description="KH type-2" evidence="11">
    <location>
        <begin position="39"/>
        <end position="108"/>
    </location>
</feature>
<dbReference type="Proteomes" id="UP000076023">
    <property type="component" value="Unassembled WGS sequence"/>
</dbReference>
<dbReference type="FunCoup" id="A0A146GCE9">
    <property type="interactions" value="680"/>
</dbReference>
<dbReference type="PANTHER" id="PTHR11760:SF19">
    <property type="entry name" value="SMALL RIBOSOMAL SUBUNIT PROTEIN US3C"/>
    <property type="match status" value="1"/>
</dbReference>
<dbReference type="InterPro" id="IPR004087">
    <property type="entry name" value="KH_dom"/>
</dbReference>
<dbReference type="CDD" id="cd02412">
    <property type="entry name" value="KH-II_30S_S3"/>
    <property type="match status" value="1"/>
</dbReference>
<dbReference type="NCBIfam" id="TIGR01009">
    <property type="entry name" value="rpsC_bact"/>
    <property type="match status" value="1"/>
</dbReference>
<name>A0A146GCE9_TERSA</name>
<comment type="caution">
    <text evidence="12">The sequence shown here is derived from an EMBL/GenBank/DDBJ whole genome shotgun (WGS) entry which is preliminary data.</text>
</comment>
<dbReference type="FunFam" id="3.30.300.20:FF:000001">
    <property type="entry name" value="30S ribosomal protein S3"/>
    <property type="match status" value="1"/>
</dbReference>
<dbReference type="InterPro" id="IPR004044">
    <property type="entry name" value="KH_dom_type_2"/>
</dbReference>
<dbReference type="InParanoid" id="A0A146GCE9"/>
<evidence type="ECO:0000256" key="7">
    <source>
        <dbReference type="ARBA" id="ARBA00035257"/>
    </source>
</evidence>
<dbReference type="HAMAP" id="MF_01309_B">
    <property type="entry name" value="Ribosomal_uS3_B"/>
    <property type="match status" value="1"/>
</dbReference>
<reference evidence="13" key="1">
    <citation type="journal article" date="2017" name="Genome Announc.">
        <title>Draft Genome Sequence of Terrimicrobium sacchariphilum NM-5T, a Facultative Anaerobic Soil Bacterium of the Class Spartobacteria.</title>
        <authorList>
            <person name="Qiu Y.L."/>
            <person name="Tourlousse D.M."/>
            <person name="Matsuura N."/>
            <person name="Ohashi A."/>
            <person name="Sekiguchi Y."/>
        </authorList>
    </citation>
    <scope>NUCLEOTIDE SEQUENCE [LARGE SCALE GENOMIC DNA]</scope>
    <source>
        <strain evidence="13">NM-5</strain>
    </source>
</reference>
<dbReference type="Gene3D" id="3.30.300.20">
    <property type="match status" value="1"/>
</dbReference>
<comment type="similarity">
    <text evidence="1 8 9">Belongs to the universal ribosomal protein uS3 family.</text>
</comment>
<dbReference type="InterPro" id="IPR009019">
    <property type="entry name" value="KH_sf_prok-type"/>
</dbReference>
<dbReference type="InterPro" id="IPR057258">
    <property type="entry name" value="Ribosomal_uS3"/>
</dbReference>
<dbReference type="RefSeq" id="WP_075080459.1">
    <property type="nucleotide sequence ID" value="NZ_BDCO01000002.1"/>
</dbReference>
<evidence type="ECO:0000256" key="2">
    <source>
        <dbReference type="ARBA" id="ARBA00022730"/>
    </source>
</evidence>
<dbReference type="GO" id="GO:0003735">
    <property type="term" value="F:structural constituent of ribosome"/>
    <property type="evidence" value="ECO:0007669"/>
    <property type="project" value="InterPro"/>
</dbReference>
<organism evidence="12 13">
    <name type="scientific">Terrimicrobium sacchariphilum</name>
    <dbReference type="NCBI Taxonomy" id="690879"/>
    <lineage>
        <taxon>Bacteria</taxon>
        <taxon>Pseudomonadati</taxon>
        <taxon>Verrucomicrobiota</taxon>
        <taxon>Terrimicrobiia</taxon>
        <taxon>Terrimicrobiales</taxon>
        <taxon>Terrimicrobiaceae</taxon>
        <taxon>Terrimicrobium</taxon>
    </lineage>
</organism>
<dbReference type="GO" id="GO:0022627">
    <property type="term" value="C:cytosolic small ribosomal subunit"/>
    <property type="evidence" value="ECO:0007669"/>
    <property type="project" value="TreeGrafter"/>
</dbReference>
<dbReference type="GO" id="GO:0006412">
    <property type="term" value="P:translation"/>
    <property type="evidence" value="ECO:0007669"/>
    <property type="project" value="UniProtKB-UniRule"/>
</dbReference>
<dbReference type="InterPro" id="IPR001351">
    <property type="entry name" value="Ribosomal_uS3_C"/>
</dbReference>
<dbReference type="GO" id="GO:0003729">
    <property type="term" value="F:mRNA binding"/>
    <property type="evidence" value="ECO:0007669"/>
    <property type="project" value="UniProtKB-UniRule"/>
</dbReference>
<keyword evidence="4 8" id="KW-0689">Ribosomal protein</keyword>
<evidence type="ECO:0000256" key="9">
    <source>
        <dbReference type="RuleBase" id="RU003624"/>
    </source>
</evidence>
<proteinExistence type="inferred from homology"/>
<dbReference type="STRING" id="690879.TSACC_23297"/>
<dbReference type="OrthoDB" id="9806396at2"/>
<evidence type="ECO:0000313" key="12">
    <source>
        <dbReference type="EMBL" id="GAT34863.1"/>
    </source>
</evidence>
<dbReference type="InterPro" id="IPR018280">
    <property type="entry name" value="Ribosomal_uS3_CS"/>
</dbReference>
<comment type="function">
    <text evidence="6 8">Binds the lower part of the 30S subunit head. Binds mRNA in the 70S ribosome, positioning it for translation.</text>
</comment>
<dbReference type="Gene3D" id="3.30.1140.32">
    <property type="entry name" value="Ribosomal protein S3, C-terminal domain"/>
    <property type="match status" value="1"/>
</dbReference>
<dbReference type="SMART" id="SM00322">
    <property type="entry name" value="KH"/>
    <property type="match status" value="1"/>
</dbReference>
<evidence type="ECO:0000256" key="5">
    <source>
        <dbReference type="ARBA" id="ARBA00023274"/>
    </source>
</evidence>
<evidence type="ECO:0000313" key="13">
    <source>
        <dbReference type="Proteomes" id="UP000076023"/>
    </source>
</evidence>
<keyword evidence="5 8" id="KW-0687">Ribonucleoprotein</keyword>
<evidence type="ECO:0000256" key="10">
    <source>
        <dbReference type="SAM" id="MobiDB-lite"/>
    </source>
</evidence>
<keyword evidence="3 8" id="KW-0694">RNA-binding</keyword>
<accession>A0A146GCE9</accession>
<gene>
    <name evidence="8" type="primary">rpsC</name>
    <name evidence="12" type="ORF">TSACC_23297</name>
</gene>
<dbReference type="SUPFAM" id="SSF54821">
    <property type="entry name" value="Ribosomal protein S3 C-terminal domain"/>
    <property type="match status" value="1"/>
</dbReference>
<dbReference type="GO" id="GO:0019843">
    <property type="term" value="F:rRNA binding"/>
    <property type="evidence" value="ECO:0007669"/>
    <property type="project" value="UniProtKB-UniRule"/>
</dbReference>
<dbReference type="AlphaFoldDB" id="A0A146GCE9"/>
<dbReference type="PROSITE" id="PS00548">
    <property type="entry name" value="RIBOSOMAL_S3"/>
    <property type="match status" value="1"/>
</dbReference>
<evidence type="ECO:0000256" key="1">
    <source>
        <dbReference type="ARBA" id="ARBA00010761"/>
    </source>
</evidence>
<sequence>MGQKVNPIGFRLPISRDWSSRWYASRKDFADYLFADGKIREFLKKKLRQAAVARIVIERAWNSLRVTIHTARPGVVIGRKGSEIEKMTEEISRLAGGKQVKIDIVEIKTPDTDAQLVAENVASQLERRISFRRAMKRAVQLAMEQGALGIKIRCSGRLGGAEIARTEWYREGKIPLHTLRQPIDYGFTEANTVAGKIGIKCWVCKKQERPEDQQQDGQAEQPAPRRERGPRGRRNNADAAPAASAPAQNAPANA</sequence>
<dbReference type="PROSITE" id="PS50823">
    <property type="entry name" value="KH_TYPE_2"/>
    <property type="match status" value="1"/>
</dbReference>
<feature type="region of interest" description="Disordered" evidence="10">
    <location>
        <begin position="208"/>
        <end position="254"/>
    </location>
</feature>
<evidence type="ECO:0000256" key="3">
    <source>
        <dbReference type="ARBA" id="ARBA00022884"/>
    </source>
</evidence>
<dbReference type="InterPro" id="IPR036419">
    <property type="entry name" value="Ribosomal_S3_C_sf"/>
</dbReference>
<keyword evidence="13" id="KW-1185">Reference proteome</keyword>
<dbReference type="InterPro" id="IPR005704">
    <property type="entry name" value="Ribosomal_uS3_bac-typ"/>
</dbReference>
<evidence type="ECO:0000256" key="6">
    <source>
        <dbReference type="ARBA" id="ARBA00024998"/>
    </source>
</evidence>